<sequence>MGFKKATKASIEFNSSFQIAESFYNLFNDTEKRLLNLASIEAAIFLQLHDKNIRKMKTIVLQEDFVGIKGDVCDIILKVPENHIGISAKHNHSAIKHPHLFGKIDFGKEWAGYPV</sequence>
<evidence type="ECO:0000313" key="2">
    <source>
        <dbReference type="Proteomes" id="UP000253846"/>
    </source>
</evidence>
<dbReference type="InterPro" id="IPR019059">
    <property type="entry name" value="Restrct_endonuc_II_HaeIII"/>
</dbReference>
<dbReference type="EMBL" id="UFTD01000001">
    <property type="protein sequence ID" value="SSZ39641.1"/>
    <property type="molecule type" value="Genomic_DNA"/>
</dbReference>
<organism evidence="1 2">
    <name type="scientific">Bartonella grahamii</name>
    <dbReference type="NCBI Taxonomy" id="33045"/>
    <lineage>
        <taxon>Bacteria</taxon>
        <taxon>Pseudomonadati</taxon>
        <taxon>Pseudomonadota</taxon>
        <taxon>Alphaproteobacteria</taxon>
        <taxon>Hyphomicrobiales</taxon>
        <taxon>Bartonellaceae</taxon>
        <taxon>Bartonella</taxon>
    </lineage>
</organism>
<protein>
    <submittedName>
        <fullName evidence="1">HaeIII restriction endonuclease</fullName>
    </submittedName>
</protein>
<dbReference type="Proteomes" id="UP000253846">
    <property type="component" value="Unassembled WGS sequence"/>
</dbReference>
<reference evidence="1 2" key="1">
    <citation type="submission" date="2018-06" db="EMBL/GenBank/DDBJ databases">
        <authorList>
            <consortium name="Pathogen Informatics"/>
            <person name="Doyle S."/>
        </authorList>
    </citation>
    <scope>NUCLEOTIDE SEQUENCE [LARGE SCALE GENOMIC DNA]</scope>
    <source>
        <strain evidence="1 2">NCTC12860</strain>
    </source>
</reference>
<gene>
    <name evidence="1" type="ORF">NCTC12860_00856</name>
</gene>
<dbReference type="AlphaFoldDB" id="A0A336NG26"/>
<dbReference type="RefSeq" id="WP_026500177.1">
    <property type="nucleotide sequence ID" value="NZ_CACVBG010000001.1"/>
</dbReference>
<proteinExistence type="predicted"/>
<keyword evidence="1" id="KW-0255">Endonuclease</keyword>
<keyword evidence="1" id="KW-0378">Hydrolase</keyword>
<keyword evidence="1" id="KW-0540">Nuclease</keyword>
<accession>A0A336NG26</accession>
<dbReference type="Pfam" id="PF09556">
    <property type="entry name" value="RE_HaeIII"/>
    <property type="match status" value="1"/>
</dbReference>
<name>A0A336NG26_BARGR</name>
<evidence type="ECO:0000313" key="1">
    <source>
        <dbReference type="EMBL" id="SSZ39641.1"/>
    </source>
</evidence>
<dbReference type="GO" id="GO:0004519">
    <property type="term" value="F:endonuclease activity"/>
    <property type="evidence" value="ECO:0007669"/>
    <property type="project" value="UniProtKB-KW"/>
</dbReference>